<dbReference type="Proteomes" id="UP000613011">
    <property type="component" value="Unassembled WGS sequence"/>
</dbReference>
<dbReference type="PANTHER" id="PTHR21240:SF28">
    <property type="entry name" value="ISO-OROTATE DECARBOXYLASE (EUROFUNG)"/>
    <property type="match status" value="1"/>
</dbReference>
<organism evidence="3 4">
    <name type="scientific">Ramlibacter aurantiacus</name>
    <dbReference type="NCBI Taxonomy" id="2801330"/>
    <lineage>
        <taxon>Bacteria</taxon>
        <taxon>Pseudomonadati</taxon>
        <taxon>Pseudomonadota</taxon>
        <taxon>Betaproteobacteria</taxon>
        <taxon>Burkholderiales</taxon>
        <taxon>Comamonadaceae</taxon>
        <taxon>Ramlibacter</taxon>
    </lineage>
</organism>
<dbReference type="GO" id="GO:0005737">
    <property type="term" value="C:cytoplasm"/>
    <property type="evidence" value="ECO:0007669"/>
    <property type="project" value="TreeGrafter"/>
</dbReference>
<protein>
    <submittedName>
        <fullName evidence="3">Amidohydrolase</fullName>
    </submittedName>
</protein>
<dbReference type="PANTHER" id="PTHR21240">
    <property type="entry name" value="2-AMINO-3-CARBOXYLMUCONATE-6-SEMIALDEHYDE DECARBOXYLASE"/>
    <property type="match status" value="1"/>
</dbReference>
<gene>
    <name evidence="3" type="ORF">JI739_12185</name>
</gene>
<evidence type="ECO:0000313" key="3">
    <source>
        <dbReference type="EMBL" id="MBL0421108.1"/>
    </source>
</evidence>
<dbReference type="InterPro" id="IPR032466">
    <property type="entry name" value="Metal_Hydrolase"/>
</dbReference>
<accession>A0A936ZJ15</accession>
<dbReference type="AlphaFoldDB" id="A0A936ZJ15"/>
<feature type="domain" description="Amidohydrolase-related" evidence="2">
    <location>
        <begin position="5"/>
        <end position="312"/>
    </location>
</feature>
<dbReference type="Gene3D" id="3.20.20.140">
    <property type="entry name" value="Metal-dependent hydrolases"/>
    <property type="match status" value="1"/>
</dbReference>
<evidence type="ECO:0000256" key="1">
    <source>
        <dbReference type="ARBA" id="ARBA00023239"/>
    </source>
</evidence>
<evidence type="ECO:0000259" key="2">
    <source>
        <dbReference type="Pfam" id="PF04909"/>
    </source>
</evidence>
<reference evidence="3" key="1">
    <citation type="submission" date="2021-01" db="EMBL/GenBank/DDBJ databases">
        <title>Ramlibacter sp. strain AW1 16S ribosomal RNA gene Genome sequencing and assembly.</title>
        <authorList>
            <person name="Kang M."/>
        </authorList>
    </citation>
    <scope>NUCLEOTIDE SEQUENCE</scope>
    <source>
        <strain evidence="3">AW1</strain>
    </source>
</reference>
<dbReference type="Pfam" id="PF04909">
    <property type="entry name" value="Amidohydro_2"/>
    <property type="match status" value="1"/>
</dbReference>
<sequence>MSDRIDVHFHPVPEGFKRAAAAAGLGTTIASGFPRWTPELSLEVMDRHGIATAITSISQPGVHFGDDAAARALARECNEDAAALMQRWPSRFGAFATVPMPDVDGALREIEHALDVLKLDGVCLLASYGERFIGDAAFEPVLQLLDEREAVVFLHPNFHPSSRRIQWALPGFLTEFPIDTTRATTHLVVSGATARFRRIRFILSHAGGALPYLAWRLSVAPLVDKRFAEHTGASILGEIGRFWYDTAQAAGDPVLATLREVTTPDHILFGSDWPYCPETVVQATTDAVAGSRVLDAEAIAGTFRNNALALFPRLAHLSS</sequence>
<dbReference type="InterPro" id="IPR032465">
    <property type="entry name" value="ACMSD"/>
</dbReference>
<dbReference type="SUPFAM" id="SSF51556">
    <property type="entry name" value="Metallo-dependent hydrolases"/>
    <property type="match status" value="1"/>
</dbReference>
<evidence type="ECO:0000313" key="4">
    <source>
        <dbReference type="Proteomes" id="UP000613011"/>
    </source>
</evidence>
<keyword evidence="4" id="KW-1185">Reference proteome</keyword>
<name>A0A936ZJ15_9BURK</name>
<comment type="caution">
    <text evidence="3">The sequence shown here is derived from an EMBL/GenBank/DDBJ whole genome shotgun (WGS) entry which is preliminary data.</text>
</comment>
<dbReference type="InterPro" id="IPR006680">
    <property type="entry name" value="Amidohydro-rel"/>
</dbReference>
<dbReference type="EMBL" id="JAEQNA010000004">
    <property type="protein sequence ID" value="MBL0421108.1"/>
    <property type="molecule type" value="Genomic_DNA"/>
</dbReference>
<dbReference type="GO" id="GO:0016787">
    <property type="term" value="F:hydrolase activity"/>
    <property type="evidence" value="ECO:0007669"/>
    <property type="project" value="InterPro"/>
</dbReference>
<dbReference type="GO" id="GO:0016831">
    <property type="term" value="F:carboxy-lyase activity"/>
    <property type="evidence" value="ECO:0007669"/>
    <property type="project" value="InterPro"/>
</dbReference>
<keyword evidence="1" id="KW-0456">Lyase</keyword>
<dbReference type="GO" id="GO:0019748">
    <property type="term" value="P:secondary metabolic process"/>
    <property type="evidence" value="ECO:0007669"/>
    <property type="project" value="TreeGrafter"/>
</dbReference>
<dbReference type="RefSeq" id="WP_201684189.1">
    <property type="nucleotide sequence ID" value="NZ_JAEQNA010000004.1"/>
</dbReference>
<proteinExistence type="predicted"/>